<keyword evidence="1" id="KW-0472">Membrane</keyword>
<keyword evidence="1" id="KW-0812">Transmembrane</keyword>
<protein>
    <submittedName>
        <fullName evidence="2">Uncharacterized protein</fullName>
    </submittedName>
</protein>
<evidence type="ECO:0000313" key="3">
    <source>
        <dbReference type="Proteomes" id="UP000053660"/>
    </source>
</evidence>
<name>A0A0B1T4R9_OESDE</name>
<gene>
    <name evidence="2" type="ORF">OESDEN_09359</name>
</gene>
<proteinExistence type="predicted"/>
<accession>A0A0B1T4R9</accession>
<keyword evidence="1" id="KW-1133">Transmembrane helix</keyword>
<keyword evidence="3" id="KW-1185">Reference proteome</keyword>
<dbReference type="Proteomes" id="UP000053660">
    <property type="component" value="Unassembled WGS sequence"/>
</dbReference>
<evidence type="ECO:0000313" key="2">
    <source>
        <dbReference type="EMBL" id="KHJ90787.1"/>
    </source>
</evidence>
<dbReference type="AlphaFoldDB" id="A0A0B1T4R9"/>
<dbReference type="EMBL" id="KN552653">
    <property type="protein sequence ID" value="KHJ90787.1"/>
    <property type="molecule type" value="Genomic_DNA"/>
</dbReference>
<feature type="transmembrane region" description="Helical" evidence="1">
    <location>
        <begin position="19"/>
        <end position="39"/>
    </location>
</feature>
<sequence>MEPFCVCPVLYVSGEAMKWTVLLICVVALVAGVAEVGAYSSEDYSNDIDDYSGSRHVLKFGKLKMD</sequence>
<organism evidence="2 3">
    <name type="scientific">Oesophagostomum dentatum</name>
    <name type="common">Nodular worm</name>
    <dbReference type="NCBI Taxonomy" id="61180"/>
    <lineage>
        <taxon>Eukaryota</taxon>
        <taxon>Metazoa</taxon>
        <taxon>Ecdysozoa</taxon>
        <taxon>Nematoda</taxon>
        <taxon>Chromadorea</taxon>
        <taxon>Rhabditida</taxon>
        <taxon>Rhabditina</taxon>
        <taxon>Rhabditomorpha</taxon>
        <taxon>Strongyloidea</taxon>
        <taxon>Strongylidae</taxon>
        <taxon>Oesophagostomum</taxon>
    </lineage>
</organism>
<evidence type="ECO:0000256" key="1">
    <source>
        <dbReference type="SAM" id="Phobius"/>
    </source>
</evidence>
<reference evidence="2 3" key="1">
    <citation type="submission" date="2014-03" db="EMBL/GenBank/DDBJ databases">
        <title>Draft genome of the hookworm Oesophagostomum dentatum.</title>
        <authorList>
            <person name="Mitreva M."/>
        </authorList>
    </citation>
    <scope>NUCLEOTIDE SEQUENCE [LARGE SCALE GENOMIC DNA]</scope>
    <source>
        <strain evidence="2 3">OD-Hann</strain>
    </source>
</reference>